<evidence type="ECO:0000259" key="1">
    <source>
        <dbReference type="PROSITE" id="PS51186"/>
    </source>
</evidence>
<protein>
    <submittedName>
        <fullName evidence="2">Acetyltransferase (GNAT) family protein</fullName>
    </submittedName>
</protein>
<keyword evidence="3" id="KW-1185">Reference proteome</keyword>
<dbReference type="AlphaFoldDB" id="A0A1H9FWI9"/>
<dbReference type="GO" id="GO:0016747">
    <property type="term" value="F:acyltransferase activity, transferring groups other than amino-acyl groups"/>
    <property type="evidence" value="ECO:0007669"/>
    <property type="project" value="InterPro"/>
</dbReference>
<evidence type="ECO:0000313" key="3">
    <source>
        <dbReference type="Proteomes" id="UP000182360"/>
    </source>
</evidence>
<dbReference type="InterPro" id="IPR000182">
    <property type="entry name" value="GNAT_dom"/>
</dbReference>
<dbReference type="Proteomes" id="UP000182360">
    <property type="component" value="Unassembled WGS sequence"/>
</dbReference>
<keyword evidence="2" id="KW-0808">Transferase</keyword>
<dbReference type="Pfam" id="PF13508">
    <property type="entry name" value="Acetyltransf_7"/>
    <property type="match status" value="1"/>
</dbReference>
<evidence type="ECO:0000313" key="2">
    <source>
        <dbReference type="EMBL" id="SEQ42271.1"/>
    </source>
</evidence>
<dbReference type="RefSeq" id="WP_074643159.1">
    <property type="nucleotide sequence ID" value="NZ_FOFU01000004.1"/>
</dbReference>
<dbReference type="OrthoDB" id="9795206at2"/>
<dbReference type="SUPFAM" id="SSF55729">
    <property type="entry name" value="Acyl-CoA N-acyltransferases (Nat)"/>
    <property type="match status" value="1"/>
</dbReference>
<dbReference type="PANTHER" id="PTHR43233:SF1">
    <property type="entry name" value="FAMILY N-ACETYLTRANSFERASE, PUTATIVE (AFU_ORTHOLOGUE AFUA_6G03350)-RELATED"/>
    <property type="match status" value="1"/>
</dbReference>
<gene>
    <name evidence="2" type="ORF">SAMN04487977_104191</name>
</gene>
<organism evidence="2 3">
    <name type="scientific">Treponema bryantii</name>
    <dbReference type="NCBI Taxonomy" id="163"/>
    <lineage>
        <taxon>Bacteria</taxon>
        <taxon>Pseudomonadati</taxon>
        <taxon>Spirochaetota</taxon>
        <taxon>Spirochaetia</taxon>
        <taxon>Spirochaetales</taxon>
        <taxon>Treponemataceae</taxon>
        <taxon>Treponema</taxon>
    </lineage>
</organism>
<name>A0A1H9FWI9_9SPIR</name>
<reference evidence="2 3" key="1">
    <citation type="submission" date="2016-10" db="EMBL/GenBank/DDBJ databases">
        <authorList>
            <person name="de Groot N.N."/>
        </authorList>
    </citation>
    <scope>NUCLEOTIDE SEQUENCE [LARGE SCALE GENOMIC DNA]</scope>
    <source>
        <strain evidence="2 3">B25</strain>
    </source>
</reference>
<proteinExistence type="predicted"/>
<dbReference type="CDD" id="cd04301">
    <property type="entry name" value="NAT_SF"/>
    <property type="match status" value="1"/>
</dbReference>
<dbReference type="PANTHER" id="PTHR43233">
    <property type="entry name" value="FAMILY N-ACETYLTRANSFERASE, PUTATIVE (AFU_ORTHOLOGUE AFUA_6G03350)-RELATED"/>
    <property type="match status" value="1"/>
</dbReference>
<sequence length="131" mass="14893">MSGIIISDDKTKFPVEKAIELLHTTYWAEKRDPEVIRKSIENSIVFGVYSEDSLIGMARVITDFATTFYLADVIIDEKYRGNGIGKKLISTIVSDNRFSSLLGILVTKDAHGLYEHFGFKRDTERAMTRRV</sequence>
<dbReference type="Gene3D" id="3.40.630.30">
    <property type="match status" value="1"/>
</dbReference>
<accession>A0A1H9FWI9</accession>
<dbReference type="InterPro" id="IPR053144">
    <property type="entry name" value="Acetyltransferase_Butenolide"/>
</dbReference>
<dbReference type="PROSITE" id="PS51186">
    <property type="entry name" value="GNAT"/>
    <property type="match status" value="1"/>
</dbReference>
<dbReference type="EMBL" id="FOFU01000004">
    <property type="protein sequence ID" value="SEQ42271.1"/>
    <property type="molecule type" value="Genomic_DNA"/>
</dbReference>
<feature type="domain" description="N-acetyltransferase" evidence="1">
    <location>
        <begin position="4"/>
        <end position="131"/>
    </location>
</feature>
<dbReference type="InterPro" id="IPR016181">
    <property type="entry name" value="Acyl_CoA_acyltransferase"/>
</dbReference>